<feature type="domain" description="WYL" evidence="1">
    <location>
        <begin position="124"/>
        <end position="200"/>
    </location>
</feature>
<feature type="domain" description="WCX" evidence="2">
    <location>
        <begin position="231"/>
        <end position="307"/>
    </location>
</feature>
<organism evidence="3 4">
    <name type="scientific">Kaistella daneshvariae</name>
    <dbReference type="NCBI Taxonomy" id="2487074"/>
    <lineage>
        <taxon>Bacteria</taxon>
        <taxon>Pseudomonadati</taxon>
        <taxon>Bacteroidota</taxon>
        <taxon>Flavobacteriia</taxon>
        <taxon>Flavobacteriales</taxon>
        <taxon>Weeksellaceae</taxon>
        <taxon>Chryseobacterium group</taxon>
        <taxon>Kaistella</taxon>
    </lineage>
</organism>
<dbReference type="OrthoDB" id="43316at2"/>
<evidence type="ECO:0000259" key="1">
    <source>
        <dbReference type="Pfam" id="PF13280"/>
    </source>
</evidence>
<proteinExistence type="predicted"/>
<dbReference type="PROSITE" id="PS52050">
    <property type="entry name" value="WYL"/>
    <property type="match status" value="1"/>
</dbReference>
<dbReference type="InterPro" id="IPR026881">
    <property type="entry name" value="WYL_dom"/>
</dbReference>
<dbReference type="PANTHER" id="PTHR34580">
    <property type="match status" value="1"/>
</dbReference>
<dbReference type="Pfam" id="PF13280">
    <property type="entry name" value="WYL"/>
    <property type="match status" value="1"/>
</dbReference>
<dbReference type="InterPro" id="IPR057727">
    <property type="entry name" value="WCX_dom"/>
</dbReference>
<reference evidence="4" key="1">
    <citation type="submission" date="2018-11" db="EMBL/GenBank/DDBJ databases">
        <title>Proposal to divide the Flavobacteriaceae and reorganize its genera based on Amino Acid Identity values calculated from whole genome sequences.</title>
        <authorList>
            <person name="Nicholson A.C."/>
            <person name="Gulvik C.A."/>
            <person name="Whitney A.M."/>
            <person name="Humrighouse B.W."/>
            <person name="Bell M."/>
            <person name="Holmes B."/>
            <person name="Steigerwalt A."/>
            <person name="Villarma A."/>
            <person name="Sheth M."/>
            <person name="Batra D."/>
            <person name="Pryor J."/>
            <person name="Bernardet J.-F."/>
            <person name="Hugo C."/>
            <person name="Kampfer P."/>
            <person name="Newman J."/>
            <person name="Mcquiston J.R."/>
        </authorList>
    </citation>
    <scope>NUCLEOTIDE SEQUENCE [LARGE SCALE GENOMIC DNA]</scope>
    <source>
        <strain evidence="4">H3056</strain>
    </source>
</reference>
<dbReference type="AlphaFoldDB" id="A0A3N0X0A2"/>
<dbReference type="Proteomes" id="UP000270224">
    <property type="component" value="Unassembled WGS sequence"/>
</dbReference>
<dbReference type="EMBL" id="RJUG01000001">
    <property type="protein sequence ID" value="ROI10787.1"/>
    <property type="molecule type" value="Genomic_DNA"/>
</dbReference>
<accession>A0A3N0X0A2</accession>
<evidence type="ECO:0000259" key="2">
    <source>
        <dbReference type="Pfam" id="PF25583"/>
    </source>
</evidence>
<sequence length="311" mass="36778">MAKNEQILRLKFIEILLRERKERGASYEEIEKYLEEKFADKDLGEELKFSKKTFERDKKAIAEILGFDISYSRKNNAYYISDEELENSQDSVFDNLLLVQAYRETKDKTDIMFFEDRKSRGLHHLHGLVHAIINRKVISICYQSFSMDHKSTVVLEPYALKEFRHRWYVLAKEFNRDGSAPAMTGTMKSYGLDRISELEIKKSTYKRENYDVAKEYSDLFGIISKNDHSLEEVILSFDAHQGRYIKSLPLHHSQEVLIDNENEFRIKLTLYPTYDFEREVLSHGNRVKIIAPESFKNHLKKEVETMLENYS</sequence>
<reference evidence="4" key="2">
    <citation type="submission" date="2018-11" db="EMBL/GenBank/DDBJ databases">
        <title>Proposal to divide the Flavobacteriaceae and reorganize its genera based on Amino Acid Identity values calculated from whole genome sequences.</title>
        <authorList>
            <person name="Nicholson A.C."/>
            <person name="Gulvik C.A."/>
            <person name="Whitney A.M."/>
            <person name="Humrighouse B.W."/>
            <person name="Bell M."/>
            <person name="Holmens B."/>
            <person name="Steigerwalt A."/>
            <person name="Villarma A."/>
            <person name="Sheth M."/>
            <person name="Batra D."/>
            <person name="Pryor J."/>
            <person name="Bernardet J.-F."/>
            <person name="Hugo C."/>
            <person name="Kampfer P."/>
            <person name="Newman J."/>
            <person name="Mcquiston J.R."/>
        </authorList>
    </citation>
    <scope>NUCLEOTIDE SEQUENCE [LARGE SCALE GENOMIC DNA]</scope>
    <source>
        <strain evidence="4">H3056</strain>
    </source>
</reference>
<name>A0A3N0X0A2_9FLAO</name>
<dbReference type="PANTHER" id="PTHR34580:SF9">
    <property type="entry name" value="SLL5097 PROTEIN"/>
    <property type="match status" value="1"/>
</dbReference>
<evidence type="ECO:0000313" key="3">
    <source>
        <dbReference type="EMBL" id="ROI10787.1"/>
    </source>
</evidence>
<comment type="caution">
    <text evidence="3">The sequence shown here is derived from an EMBL/GenBank/DDBJ whole genome shotgun (WGS) entry which is preliminary data.</text>
</comment>
<dbReference type="InterPro" id="IPR051534">
    <property type="entry name" value="CBASS_pafABC_assoc_protein"/>
</dbReference>
<protein>
    <submittedName>
        <fullName evidence="3">WYL domain-containing protein</fullName>
    </submittedName>
</protein>
<dbReference type="RefSeq" id="WP_123264875.1">
    <property type="nucleotide sequence ID" value="NZ_RJUG01000001.1"/>
</dbReference>
<evidence type="ECO:0000313" key="4">
    <source>
        <dbReference type="Proteomes" id="UP000270224"/>
    </source>
</evidence>
<gene>
    <name evidence="3" type="ORF">EGI11_02530</name>
</gene>
<dbReference type="Pfam" id="PF25583">
    <property type="entry name" value="WCX"/>
    <property type="match status" value="1"/>
</dbReference>